<dbReference type="OrthoDB" id="10029326at2759"/>
<protein>
    <submittedName>
        <fullName evidence="1">Putative fad binding domain protein</fullName>
    </submittedName>
</protein>
<reference evidence="2" key="1">
    <citation type="journal article" date="2013" name="Genome Announc.">
        <title>Draft genome sequence of Neofusicoccum parvum isolate UCR-NP2, a fungal vascular pathogen associated with grapevine cankers.</title>
        <authorList>
            <person name="Blanco-Ulate B."/>
            <person name="Rolshausen P."/>
            <person name="Cantu D."/>
        </authorList>
    </citation>
    <scope>NUCLEOTIDE SEQUENCE [LARGE SCALE GENOMIC DNA]</scope>
    <source>
        <strain evidence="2">UCR-NP2</strain>
    </source>
</reference>
<dbReference type="EMBL" id="KB916359">
    <property type="protein sequence ID" value="EOD47145.1"/>
    <property type="molecule type" value="Genomic_DNA"/>
</dbReference>
<dbReference type="KEGG" id="npa:UCRNP2_6116"/>
<sequence>MFSISAMNGEIPAGIACSYYKDNRSLVVLTGANNRVYWFYSKAYLSHLYGPDIPRYTDPDCNRFTEEHWNNTHPGVAFSDLCKTRVRAVLTPFHSHVFKKQHYVGFLGMVGIMLNYQNAILQAPPCLH</sequence>
<name>R1G6P0_BOTPV</name>
<dbReference type="AlphaFoldDB" id="R1G6P0"/>
<dbReference type="HOGENOM" id="CLU_1959251_0_0_1"/>
<evidence type="ECO:0000313" key="1">
    <source>
        <dbReference type="EMBL" id="EOD47145.1"/>
    </source>
</evidence>
<evidence type="ECO:0000313" key="2">
    <source>
        <dbReference type="Proteomes" id="UP000013521"/>
    </source>
</evidence>
<dbReference type="STRING" id="1287680.R1G6P0"/>
<organism evidence="1 2">
    <name type="scientific">Botryosphaeria parva (strain UCR-NP2)</name>
    <name type="common">Grapevine canker fungus</name>
    <name type="synonym">Neofusicoccum parvum</name>
    <dbReference type="NCBI Taxonomy" id="1287680"/>
    <lineage>
        <taxon>Eukaryota</taxon>
        <taxon>Fungi</taxon>
        <taxon>Dikarya</taxon>
        <taxon>Ascomycota</taxon>
        <taxon>Pezizomycotina</taxon>
        <taxon>Dothideomycetes</taxon>
        <taxon>Dothideomycetes incertae sedis</taxon>
        <taxon>Botryosphaeriales</taxon>
        <taxon>Botryosphaeriaceae</taxon>
        <taxon>Neofusicoccum</taxon>
    </lineage>
</organism>
<accession>R1G6P0</accession>
<dbReference type="Proteomes" id="UP000013521">
    <property type="component" value="Unassembled WGS sequence"/>
</dbReference>
<proteinExistence type="predicted"/>
<gene>
    <name evidence="1" type="ORF">UCRNP2_6116</name>
</gene>